<sequence>MTEQDESKQRKRGEGEEKKRRCKRVTCGRRAQRSVKSERMMTGRATRGGKSERLIEVGAISRSKEEEERCRRRKVFPDAHAHARARSLPLEDPHAVSLLQILGFRTSAPLRKLCSAQPGAQCPNLPFTQPPRPVSYLFAPLLLWRLSAMPAMLGKAVPAAHLEVSGRARAHHFWNEGEQRR</sequence>
<proteinExistence type="predicted"/>
<keyword evidence="3" id="KW-1185">Reference proteome</keyword>
<accession>A0A0J0XCF6</accession>
<dbReference type="Proteomes" id="UP000053611">
    <property type="component" value="Unassembled WGS sequence"/>
</dbReference>
<dbReference type="RefSeq" id="XP_018275254.1">
    <property type="nucleotide sequence ID" value="XM_018419575.1"/>
</dbReference>
<evidence type="ECO:0000313" key="3">
    <source>
        <dbReference type="Proteomes" id="UP000053611"/>
    </source>
</evidence>
<reference evidence="2 3" key="1">
    <citation type="submission" date="2015-03" db="EMBL/GenBank/DDBJ databases">
        <title>Genomics and transcriptomics of the oil-accumulating basidiomycete yeast T. oleaginosus allow insights into substrate utilization and the diverse evolutionary trajectories of mating systems in fungi.</title>
        <authorList>
            <consortium name="DOE Joint Genome Institute"/>
            <person name="Kourist R."/>
            <person name="Kracht O."/>
            <person name="Bracharz F."/>
            <person name="Lipzen A."/>
            <person name="Nolan M."/>
            <person name="Ohm R."/>
            <person name="Grigoriev I."/>
            <person name="Sun S."/>
            <person name="Heitman J."/>
            <person name="Bruck T."/>
            <person name="Nowrousian M."/>
        </authorList>
    </citation>
    <scope>NUCLEOTIDE SEQUENCE [LARGE SCALE GENOMIC DNA]</scope>
    <source>
        <strain evidence="2 3">IBC0246</strain>
    </source>
</reference>
<organism evidence="2 3">
    <name type="scientific">Cutaneotrichosporon oleaginosum</name>
    <dbReference type="NCBI Taxonomy" id="879819"/>
    <lineage>
        <taxon>Eukaryota</taxon>
        <taxon>Fungi</taxon>
        <taxon>Dikarya</taxon>
        <taxon>Basidiomycota</taxon>
        <taxon>Agaricomycotina</taxon>
        <taxon>Tremellomycetes</taxon>
        <taxon>Trichosporonales</taxon>
        <taxon>Trichosporonaceae</taxon>
        <taxon>Cutaneotrichosporon</taxon>
    </lineage>
</organism>
<evidence type="ECO:0000256" key="1">
    <source>
        <dbReference type="SAM" id="MobiDB-lite"/>
    </source>
</evidence>
<name>A0A0J0XCF6_9TREE</name>
<gene>
    <name evidence="2" type="ORF">CC85DRAFT_14930</name>
</gene>
<evidence type="ECO:0000313" key="2">
    <source>
        <dbReference type="EMBL" id="KLT38763.1"/>
    </source>
</evidence>
<dbReference type="AlphaFoldDB" id="A0A0J0XCF6"/>
<feature type="compositionally biased region" description="Basic residues" evidence="1">
    <location>
        <begin position="20"/>
        <end position="33"/>
    </location>
</feature>
<protein>
    <submittedName>
        <fullName evidence="2">Uncharacterized protein</fullName>
    </submittedName>
</protein>
<feature type="region of interest" description="Disordered" evidence="1">
    <location>
        <begin position="1"/>
        <end position="50"/>
    </location>
</feature>
<dbReference type="GeneID" id="28980178"/>
<dbReference type="EMBL" id="KQ087284">
    <property type="protein sequence ID" value="KLT38763.1"/>
    <property type="molecule type" value="Genomic_DNA"/>
</dbReference>
<feature type="compositionally biased region" description="Basic and acidic residues" evidence="1">
    <location>
        <begin position="1"/>
        <end position="19"/>
    </location>
</feature>